<keyword evidence="1" id="KW-1133">Transmembrane helix</keyword>
<dbReference type="Proteomes" id="UP000424462">
    <property type="component" value="Chromosome"/>
</dbReference>
<evidence type="ECO:0000313" key="4">
    <source>
        <dbReference type="Proteomes" id="UP000424462"/>
    </source>
</evidence>
<dbReference type="EMBL" id="CP046455">
    <property type="protein sequence ID" value="QGU06090.1"/>
    <property type="molecule type" value="Genomic_DNA"/>
</dbReference>
<keyword evidence="1" id="KW-0472">Membrane</keyword>
<feature type="transmembrane region" description="Helical" evidence="1">
    <location>
        <begin position="115"/>
        <end position="142"/>
    </location>
</feature>
<feature type="transmembrane region" description="Helical" evidence="1">
    <location>
        <begin position="15"/>
        <end position="33"/>
    </location>
</feature>
<feature type="transmembrane region" description="Helical" evidence="1">
    <location>
        <begin position="88"/>
        <end position="109"/>
    </location>
</feature>
<evidence type="ECO:0000256" key="1">
    <source>
        <dbReference type="SAM" id="Phobius"/>
    </source>
</evidence>
<reference evidence="3 4" key="1">
    <citation type="submission" date="2019-11" db="EMBL/GenBank/DDBJ databases">
        <title>Complete genome sequence of Corynebacterium kalinowskii 1959, a novel Corynebacterium species isolated from soil of a small paddock in Vilsendorf, Germany.</title>
        <authorList>
            <person name="Schaffert L."/>
            <person name="Ruwe M."/>
            <person name="Milse J."/>
            <person name="Hanuschka K."/>
            <person name="Ortseifen V."/>
            <person name="Droste J."/>
            <person name="Brandt D."/>
            <person name="Schlueter L."/>
            <person name="Kutter Y."/>
            <person name="Vinke S."/>
            <person name="Viehoefer P."/>
            <person name="Jacob L."/>
            <person name="Luebke N.-C."/>
            <person name="Schulte-Berndt E."/>
            <person name="Hain C."/>
            <person name="Linder M."/>
            <person name="Schmidt P."/>
            <person name="Wollenschlaeger L."/>
            <person name="Luttermann T."/>
            <person name="Thieme E."/>
            <person name="Hassa J."/>
            <person name="Haak M."/>
            <person name="Wittchen M."/>
            <person name="Mentz A."/>
            <person name="Persicke M."/>
            <person name="Busche T."/>
            <person name="Ruckert C."/>
        </authorList>
    </citation>
    <scope>NUCLEOTIDE SEQUENCE [LARGE SCALE GENOMIC DNA]</scope>
    <source>
        <strain evidence="3 4">2039</strain>
    </source>
</reference>
<dbReference type="InterPro" id="IPR025508">
    <property type="entry name" value="DUF4395"/>
</dbReference>
<organism evidence="3 4">
    <name type="scientific">Corynebacterium occultum</name>
    <dbReference type="NCBI Taxonomy" id="2675219"/>
    <lineage>
        <taxon>Bacteria</taxon>
        <taxon>Bacillati</taxon>
        <taxon>Actinomycetota</taxon>
        <taxon>Actinomycetes</taxon>
        <taxon>Mycobacteriales</taxon>
        <taxon>Corynebacteriaceae</taxon>
        <taxon>Corynebacterium</taxon>
    </lineage>
</organism>
<keyword evidence="4" id="KW-1185">Reference proteome</keyword>
<dbReference type="AlphaFoldDB" id="A0A6B8W811"/>
<accession>A0A6B8W811</accession>
<feature type="domain" description="DUF4395" evidence="2">
    <location>
        <begin position="12"/>
        <end position="144"/>
    </location>
</feature>
<keyword evidence="1" id="KW-0812">Transmembrane</keyword>
<name>A0A6B8W811_9CORY</name>
<protein>
    <recommendedName>
        <fullName evidence="2">DUF4395 domain-containing protein</fullName>
    </recommendedName>
</protein>
<proteinExistence type="predicted"/>
<gene>
    <name evidence="3" type="ORF">COCCU_00610</name>
</gene>
<dbReference type="KEGG" id="cok:COCCU_00610"/>
<evidence type="ECO:0000259" key="2">
    <source>
        <dbReference type="Pfam" id="PF14340"/>
    </source>
</evidence>
<evidence type="ECO:0000313" key="3">
    <source>
        <dbReference type="EMBL" id="QGU06090.1"/>
    </source>
</evidence>
<dbReference type="RefSeq" id="WP_407924148.1">
    <property type="nucleotide sequence ID" value="NZ_CP046455.1"/>
</dbReference>
<dbReference type="Pfam" id="PF14340">
    <property type="entry name" value="DUF4395"/>
    <property type="match status" value="1"/>
</dbReference>
<sequence length="185" mass="19388">MISSLFSFPNPVNEHAARLTAGLVVILALATIFTAGPLRLVLLSLLTAGFVLRVAGGPRYSPFGRLSVHVLVPLLGAKPVWTAGPPKRFAQVIGLVVSGTALGFTLLGWPMAATLMLLILAVAASLESLLGFCLGCEVFGLLMRSGVIPESVCEECASVSKGLSNVSPNRIHVQHIDVGVQVHKN</sequence>